<dbReference type="SUPFAM" id="SSF57845">
    <property type="entry name" value="B-box zinc-binding domain"/>
    <property type="match status" value="1"/>
</dbReference>
<dbReference type="Gene3D" id="2.120.10.80">
    <property type="entry name" value="Kelch-type beta propeller"/>
    <property type="match status" value="1"/>
</dbReference>
<dbReference type="InterPro" id="IPR000315">
    <property type="entry name" value="Znf_B-box"/>
</dbReference>
<feature type="domain" description="B box-type" evidence="4">
    <location>
        <begin position="26"/>
        <end position="66"/>
    </location>
</feature>
<keyword evidence="1" id="KW-0880">Kelch repeat</keyword>
<dbReference type="InParanoid" id="A0A078B9U4"/>
<dbReference type="InterPro" id="IPR015915">
    <property type="entry name" value="Kelch-typ_b-propeller"/>
</dbReference>
<keyword evidence="3" id="KW-0479">Metal-binding</keyword>
<dbReference type="InterPro" id="IPR006652">
    <property type="entry name" value="Kelch_1"/>
</dbReference>
<evidence type="ECO:0000256" key="1">
    <source>
        <dbReference type="ARBA" id="ARBA00022441"/>
    </source>
</evidence>
<name>A0A078B9U4_STYLE</name>
<keyword evidence="2" id="KW-0677">Repeat</keyword>
<dbReference type="SMART" id="SM00336">
    <property type="entry name" value="BBOX"/>
    <property type="match status" value="1"/>
</dbReference>
<sequence length="595" mass="68897">MNQDDGGVDNPIQMIEQSQELAKPSQDPTICEVHSEELILFCLKDQQQVCSKCLKSTHLLHPVVPLNSLENLDFSESLQSEITQALNDVRKREKQVNDSLARSITNHKVKLRSHIIFIRDSLRLEFDEFFNNLLQSIRKDWNLFTVQEVLVQETKKFNEKISVNLEKIIDCGQLLYPQQDIKKFYESLSEAQSQVQQYKNDWYNYESSIQQMIETLKDHSEFESIDGQLLKQFMAERLVLNYSNIELQRILFQQPIKKSGNNSPIAHPQFRKHSYSVMGGGLNKMGQSMAFGSDSQSQFVNVRGQQQMSNTMQRFGSAQNNEESITNKIHFFKFDQRILTFYNVETDKKTRELLNIEFNIPIRFCSIQTKEGRIFITGGARNSSQSSNTAYEYKDGSLFQLPNMIHPREGHCLAAIGSQYIYAIGSRLYNTSKTCEVFMVDANEWREQPELNRNRYLSTAVTLNERFIYVLGGYEPQVTDIERLDTFNMSQGSYWELIKVYSPHLESDIKYWFGSCPVSATEILIFGGKKDGASSHASYLFDTVNKQVTKTGNLPNKDTFYQRTFLQKNGRVHAYGYENDNAYIFNIQTKTWSKK</sequence>
<keyword evidence="3" id="KW-0862">Zinc</keyword>
<proteinExistence type="predicted"/>
<dbReference type="Proteomes" id="UP000039865">
    <property type="component" value="Unassembled WGS sequence"/>
</dbReference>
<accession>A0A078B9U4</accession>
<dbReference type="PROSITE" id="PS50119">
    <property type="entry name" value="ZF_BBOX"/>
    <property type="match status" value="1"/>
</dbReference>
<keyword evidence="6" id="KW-1185">Reference proteome</keyword>
<dbReference type="EMBL" id="CCKQ01018099">
    <property type="protein sequence ID" value="CDW90037.1"/>
    <property type="molecule type" value="Genomic_DNA"/>
</dbReference>
<dbReference type="AlphaFoldDB" id="A0A078B9U4"/>
<keyword evidence="3" id="KW-0863">Zinc-finger</keyword>
<gene>
    <name evidence="5" type="primary">Contig8273.g8822</name>
    <name evidence="5" type="ORF">STYLEM_19177</name>
</gene>
<dbReference type="InterPro" id="IPR051746">
    <property type="entry name" value="Kelch_domain_containing_8"/>
</dbReference>
<organism evidence="5 6">
    <name type="scientific">Stylonychia lemnae</name>
    <name type="common">Ciliate</name>
    <dbReference type="NCBI Taxonomy" id="5949"/>
    <lineage>
        <taxon>Eukaryota</taxon>
        <taxon>Sar</taxon>
        <taxon>Alveolata</taxon>
        <taxon>Ciliophora</taxon>
        <taxon>Intramacronucleata</taxon>
        <taxon>Spirotrichea</taxon>
        <taxon>Stichotrichia</taxon>
        <taxon>Sporadotrichida</taxon>
        <taxon>Oxytrichidae</taxon>
        <taxon>Stylonychinae</taxon>
        <taxon>Stylonychia</taxon>
    </lineage>
</organism>
<evidence type="ECO:0000313" key="6">
    <source>
        <dbReference type="Proteomes" id="UP000039865"/>
    </source>
</evidence>
<dbReference type="GO" id="GO:0008270">
    <property type="term" value="F:zinc ion binding"/>
    <property type="evidence" value="ECO:0007669"/>
    <property type="project" value="UniProtKB-KW"/>
</dbReference>
<protein>
    <submittedName>
        <fullName evidence="5">Kelch motif family protein</fullName>
    </submittedName>
</protein>
<reference evidence="5 6" key="1">
    <citation type="submission" date="2014-06" db="EMBL/GenBank/DDBJ databases">
        <authorList>
            <person name="Swart Estienne"/>
        </authorList>
    </citation>
    <scope>NUCLEOTIDE SEQUENCE [LARGE SCALE GENOMIC DNA]</scope>
    <source>
        <strain evidence="5 6">130c</strain>
    </source>
</reference>
<evidence type="ECO:0000256" key="3">
    <source>
        <dbReference type="PROSITE-ProRule" id="PRU00024"/>
    </source>
</evidence>
<evidence type="ECO:0000259" key="4">
    <source>
        <dbReference type="PROSITE" id="PS50119"/>
    </source>
</evidence>
<dbReference type="PANTHER" id="PTHR46260:SF3">
    <property type="entry name" value="RING-TYPE DOMAIN-CONTAINING PROTEIN"/>
    <property type="match status" value="1"/>
</dbReference>
<dbReference type="OrthoDB" id="7923847at2759"/>
<dbReference type="Pfam" id="PF00643">
    <property type="entry name" value="zf-B_box"/>
    <property type="match status" value="1"/>
</dbReference>
<dbReference type="Gene3D" id="3.30.160.60">
    <property type="entry name" value="Classic Zinc Finger"/>
    <property type="match status" value="1"/>
</dbReference>
<dbReference type="PANTHER" id="PTHR46260">
    <property type="entry name" value="RING-TYPE DOMAIN-CONTAINING PROTEIN"/>
    <property type="match status" value="1"/>
</dbReference>
<evidence type="ECO:0000256" key="2">
    <source>
        <dbReference type="ARBA" id="ARBA00022737"/>
    </source>
</evidence>
<evidence type="ECO:0000313" key="5">
    <source>
        <dbReference type="EMBL" id="CDW90037.1"/>
    </source>
</evidence>
<dbReference type="SMART" id="SM00612">
    <property type="entry name" value="Kelch"/>
    <property type="match status" value="2"/>
</dbReference>
<dbReference type="InterPro" id="IPR011043">
    <property type="entry name" value="Gal_Oxase/kelch_b-propeller"/>
</dbReference>
<dbReference type="SUPFAM" id="SSF50965">
    <property type="entry name" value="Galactose oxidase, central domain"/>
    <property type="match status" value="1"/>
</dbReference>